<dbReference type="AlphaFoldDB" id="A0A9Q3KMK6"/>
<evidence type="ECO:0000313" key="2">
    <source>
        <dbReference type="Proteomes" id="UP000765509"/>
    </source>
</evidence>
<sequence length="77" mass="8533">VEAITPSNQIDLNQEIQVKNPKDKNVSPEERHKWRISELPQVSKGSNRDIPVSVQELVYGGKAEGVGASSKSLDRHN</sequence>
<protein>
    <submittedName>
        <fullName evidence="1">Uncharacterized protein</fullName>
    </submittedName>
</protein>
<keyword evidence="2" id="KW-1185">Reference proteome</keyword>
<comment type="caution">
    <text evidence="1">The sequence shown here is derived from an EMBL/GenBank/DDBJ whole genome shotgun (WGS) entry which is preliminary data.</text>
</comment>
<organism evidence="1 2">
    <name type="scientific">Austropuccinia psidii MF-1</name>
    <dbReference type="NCBI Taxonomy" id="1389203"/>
    <lineage>
        <taxon>Eukaryota</taxon>
        <taxon>Fungi</taxon>
        <taxon>Dikarya</taxon>
        <taxon>Basidiomycota</taxon>
        <taxon>Pucciniomycotina</taxon>
        <taxon>Pucciniomycetes</taxon>
        <taxon>Pucciniales</taxon>
        <taxon>Sphaerophragmiaceae</taxon>
        <taxon>Austropuccinia</taxon>
    </lineage>
</organism>
<dbReference type="Proteomes" id="UP000765509">
    <property type="component" value="Unassembled WGS sequence"/>
</dbReference>
<reference evidence="1" key="1">
    <citation type="submission" date="2021-03" db="EMBL/GenBank/DDBJ databases">
        <title>Draft genome sequence of rust myrtle Austropuccinia psidii MF-1, a brazilian biotype.</title>
        <authorList>
            <person name="Quecine M.C."/>
            <person name="Pachon D.M.R."/>
            <person name="Bonatelli M.L."/>
            <person name="Correr F.H."/>
            <person name="Franceschini L.M."/>
            <person name="Leite T.F."/>
            <person name="Margarido G.R.A."/>
            <person name="Almeida C.A."/>
            <person name="Ferrarezi J.A."/>
            <person name="Labate C.A."/>
        </authorList>
    </citation>
    <scope>NUCLEOTIDE SEQUENCE</scope>
    <source>
        <strain evidence="1">MF-1</strain>
    </source>
</reference>
<accession>A0A9Q3KMK6</accession>
<evidence type="ECO:0000313" key="1">
    <source>
        <dbReference type="EMBL" id="MBW0584168.1"/>
    </source>
</evidence>
<dbReference type="EMBL" id="AVOT02117115">
    <property type="protein sequence ID" value="MBW0584168.1"/>
    <property type="molecule type" value="Genomic_DNA"/>
</dbReference>
<gene>
    <name evidence="1" type="ORF">O181_123883</name>
</gene>
<name>A0A9Q3KMK6_9BASI</name>
<proteinExistence type="predicted"/>
<feature type="non-terminal residue" evidence="1">
    <location>
        <position position="1"/>
    </location>
</feature>